<dbReference type="STRING" id="946333.A4W93_28030"/>
<gene>
    <name evidence="1" type="ORF">A4W93_28030</name>
</gene>
<dbReference type="OrthoDB" id="5950533at2"/>
<dbReference type="Proteomes" id="UP000193427">
    <property type="component" value="Chromosome"/>
</dbReference>
<protein>
    <submittedName>
        <fullName evidence="1">Uncharacterized protein</fullName>
    </submittedName>
</protein>
<name>A0A1W6LGW1_9BURK</name>
<proteinExistence type="predicted"/>
<organism evidence="1 2">
    <name type="scientific">Piscinibacter gummiphilus</name>
    <dbReference type="NCBI Taxonomy" id="946333"/>
    <lineage>
        <taxon>Bacteria</taxon>
        <taxon>Pseudomonadati</taxon>
        <taxon>Pseudomonadota</taxon>
        <taxon>Betaproteobacteria</taxon>
        <taxon>Burkholderiales</taxon>
        <taxon>Sphaerotilaceae</taxon>
        <taxon>Piscinibacter</taxon>
    </lineage>
</organism>
<accession>A0A1W6LGW1</accession>
<dbReference type="KEGG" id="rgu:A4W93_28030"/>
<dbReference type="AlphaFoldDB" id="A0A1W6LGW1"/>
<sequence length="121" mass="13824">MTRSKTLAAGAALVFATLTALSGAASAHDRYGYDTRSQYRSDRIDARQYRQAAAIRHGIVTGQLNRREAQHLVRQQREIDRAEAWAQADGHVSWRERERIEAMQDHAGRSIRRELGDHRGW</sequence>
<dbReference type="EMBL" id="CP015118">
    <property type="protein sequence ID" value="ARN23437.1"/>
    <property type="molecule type" value="Genomic_DNA"/>
</dbReference>
<keyword evidence="2" id="KW-1185">Reference proteome</keyword>
<reference evidence="1 2" key="1">
    <citation type="submission" date="2016-04" db="EMBL/GenBank/DDBJ databases">
        <title>Complete genome sequence of natural rubber-degrading, novel Gram-negative bacterium, Rhizobacter gummiphilus strain NS21.</title>
        <authorList>
            <person name="Tabata M."/>
            <person name="Kasai D."/>
            <person name="Fukuda M."/>
        </authorList>
    </citation>
    <scope>NUCLEOTIDE SEQUENCE [LARGE SCALE GENOMIC DNA]</scope>
    <source>
        <strain evidence="1 2">NS21</strain>
    </source>
</reference>
<evidence type="ECO:0000313" key="2">
    <source>
        <dbReference type="Proteomes" id="UP000193427"/>
    </source>
</evidence>
<dbReference type="RefSeq" id="WP_085753759.1">
    <property type="nucleotide sequence ID" value="NZ_BSPR01000017.1"/>
</dbReference>
<evidence type="ECO:0000313" key="1">
    <source>
        <dbReference type="EMBL" id="ARN23437.1"/>
    </source>
</evidence>